<keyword evidence="12" id="KW-0961">Cell wall biogenesis/degradation</keyword>
<dbReference type="GO" id="GO:0046872">
    <property type="term" value="F:metal ion binding"/>
    <property type="evidence" value="ECO:0007669"/>
    <property type="project" value="InterPro"/>
</dbReference>
<evidence type="ECO:0000256" key="9">
    <source>
        <dbReference type="ARBA" id="ARBA00022840"/>
    </source>
</evidence>
<dbReference type="Pfam" id="PF07478">
    <property type="entry name" value="Dala_Dala_lig_C"/>
    <property type="match status" value="1"/>
</dbReference>
<dbReference type="PROSITE" id="PS50975">
    <property type="entry name" value="ATP_GRASP"/>
    <property type="match status" value="1"/>
</dbReference>
<dbReference type="GO" id="GO:0009252">
    <property type="term" value="P:peptidoglycan biosynthetic process"/>
    <property type="evidence" value="ECO:0007669"/>
    <property type="project" value="UniProtKB-KW"/>
</dbReference>
<dbReference type="EMBL" id="CAJRAF010000002">
    <property type="protein sequence ID" value="CAG5003929.1"/>
    <property type="molecule type" value="Genomic_DNA"/>
</dbReference>
<dbReference type="GO" id="GO:0005524">
    <property type="term" value="F:ATP binding"/>
    <property type="evidence" value="ECO:0007669"/>
    <property type="project" value="UniProtKB-UniRule"/>
</dbReference>
<name>A0A916JE61_9BACT</name>
<evidence type="ECO:0000256" key="12">
    <source>
        <dbReference type="ARBA" id="ARBA00023316"/>
    </source>
</evidence>
<evidence type="ECO:0000313" key="17">
    <source>
        <dbReference type="Proteomes" id="UP000680038"/>
    </source>
</evidence>
<evidence type="ECO:0000256" key="1">
    <source>
        <dbReference type="ARBA" id="ARBA00001936"/>
    </source>
</evidence>
<comment type="catalytic activity">
    <reaction evidence="13">
        <text>2 D-alanine + ATP = D-alanyl-D-alanine + ADP + phosphate + H(+)</text>
        <dbReference type="Rhea" id="RHEA:11224"/>
        <dbReference type="ChEBI" id="CHEBI:15378"/>
        <dbReference type="ChEBI" id="CHEBI:30616"/>
        <dbReference type="ChEBI" id="CHEBI:43474"/>
        <dbReference type="ChEBI" id="CHEBI:57416"/>
        <dbReference type="ChEBI" id="CHEBI:57822"/>
        <dbReference type="ChEBI" id="CHEBI:456216"/>
        <dbReference type="EC" id="6.3.2.4"/>
    </reaction>
</comment>
<dbReference type="PANTHER" id="PTHR23132">
    <property type="entry name" value="D-ALANINE--D-ALANINE LIGASE"/>
    <property type="match status" value="1"/>
</dbReference>
<comment type="similarity">
    <text evidence="4">Belongs to the D-alanine--D-alanine ligase family.</text>
</comment>
<dbReference type="InterPro" id="IPR011761">
    <property type="entry name" value="ATP-grasp"/>
</dbReference>
<comment type="subcellular location">
    <subcellularLocation>
        <location evidence="3">Cytoplasm</location>
    </subcellularLocation>
</comment>
<keyword evidence="8 14" id="KW-0547">Nucleotide-binding</keyword>
<evidence type="ECO:0000256" key="13">
    <source>
        <dbReference type="ARBA" id="ARBA00047614"/>
    </source>
</evidence>
<dbReference type="GO" id="GO:0071555">
    <property type="term" value="P:cell wall organization"/>
    <property type="evidence" value="ECO:0007669"/>
    <property type="project" value="UniProtKB-KW"/>
</dbReference>
<keyword evidence="17" id="KW-1185">Reference proteome</keyword>
<evidence type="ECO:0000256" key="3">
    <source>
        <dbReference type="ARBA" id="ARBA00004496"/>
    </source>
</evidence>
<evidence type="ECO:0000256" key="7">
    <source>
        <dbReference type="ARBA" id="ARBA00022598"/>
    </source>
</evidence>
<evidence type="ECO:0000256" key="6">
    <source>
        <dbReference type="ARBA" id="ARBA00022490"/>
    </source>
</evidence>
<dbReference type="InterPro" id="IPR011127">
    <property type="entry name" value="Dala_Dala_lig_N"/>
</dbReference>
<keyword evidence="11" id="KW-0573">Peptidoglycan synthesis</keyword>
<dbReference type="GO" id="GO:0008360">
    <property type="term" value="P:regulation of cell shape"/>
    <property type="evidence" value="ECO:0007669"/>
    <property type="project" value="UniProtKB-KW"/>
</dbReference>
<keyword evidence="10" id="KW-0133">Cell shape</keyword>
<dbReference type="Pfam" id="PF01820">
    <property type="entry name" value="Dala_Dala_lig_N"/>
    <property type="match status" value="1"/>
</dbReference>
<evidence type="ECO:0000259" key="15">
    <source>
        <dbReference type="PROSITE" id="PS50975"/>
    </source>
</evidence>
<dbReference type="Gene3D" id="3.40.50.20">
    <property type="match status" value="1"/>
</dbReference>
<evidence type="ECO:0000256" key="8">
    <source>
        <dbReference type="ARBA" id="ARBA00022741"/>
    </source>
</evidence>
<dbReference type="RefSeq" id="WP_215239782.1">
    <property type="nucleotide sequence ID" value="NZ_CAJRAF010000002.1"/>
</dbReference>
<keyword evidence="9 14" id="KW-0067">ATP-binding</keyword>
<dbReference type="PROSITE" id="PS00843">
    <property type="entry name" value="DALA_DALA_LIGASE_1"/>
    <property type="match status" value="1"/>
</dbReference>
<proteinExistence type="inferred from homology"/>
<organism evidence="16 17">
    <name type="scientific">Dyadobacter helix</name>
    <dbReference type="NCBI Taxonomy" id="2822344"/>
    <lineage>
        <taxon>Bacteria</taxon>
        <taxon>Pseudomonadati</taxon>
        <taxon>Bacteroidota</taxon>
        <taxon>Cytophagia</taxon>
        <taxon>Cytophagales</taxon>
        <taxon>Spirosomataceae</taxon>
        <taxon>Dyadobacter</taxon>
    </lineage>
</organism>
<evidence type="ECO:0000256" key="5">
    <source>
        <dbReference type="ARBA" id="ARBA00012216"/>
    </source>
</evidence>
<dbReference type="PANTHER" id="PTHR23132:SF23">
    <property type="entry name" value="D-ALANINE--D-ALANINE LIGASE B"/>
    <property type="match status" value="1"/>
</dbReference>
<sequence length="581" mass="64917">MRIGIFFGGPSREREISFAGGKTAFEYLDKSLFEPIPIFVDSFGRFIKLVPDLMYRNEIRDFYPAQANTTGSFKVYIESLPELGREPIPESIGTLLSPSDFKSYFDFAFLAMHGPDCEDGAIQGLLEWYRIPYSGPGLMGSAVGIDKILQNDMIALVNGQQKKSWTLRYSQWIPSEYGILFQVLKKHLGLPLVIKAPHQGSSIGVAIVKEDSPEAFVAAVNQCFFQTELSAEQWQLMDAEEKKVWAQRMANLDEGIGFPVVVNGEESVYHPSQLIATLDEYFEKGLQDIILSSSNAEDQVLIEEFVSGQEFSCGCIQFDNGKPLALPPSEVIKMVEVFDFNAKYKPGASRKRIPVDTTAEKNREIQDMIASVFQQLGITACVRIDGFLTPDGTILLHDPNTIPGMSPTSFIFKQMAEIGLNVTQALTYLVRQSLRERIRLGKNTWALRQLLAKLDQKIVEKRSSPKPEVGILFGASDAEYIAARRKYGQLNASGEVKPVAVLHGADGKYYKLPNPAMFKEFISDIEVLLHGNRNEVLVETAKRAEEITGFYAGTVDYAVHEFENKESIASINDWIVVKVDN</sequence>
<comment type="cofactor">
    <cofactor evidence="2">
        <name>Mg(2+)</name>
        <dbReference type="ChEBI" id="CHEBI:18420"/>
    </cofactor>
</comment>
<dbReference type="InterPro" id="IPR016185">
    <property type="entry name" value="PreATP-grasp_dom_sf"/>
</dbReference>
<reference evidence="16" key="1">
    <citation type="submission" date="2021-04" db="EMBL/GenBank/DDBJ databases">
        <authorList>
            <person name="Rodrigo-Torres L."/>
            <person name="Arahal R. D."/>
            <person name="Lucena T."/>
        </authorList>
    </citation>
    <scope>NUCLEOTIDE SEQUENCE</scope>
    <source>
        <strain evidence="16">CECT 9275</strain>
    </source>
</reference>
<comment type="cofactor">
    <cofactor evidence="1">
        <name>Mn(2+)</name>
        <dbReference type="ChEBI" id="CHEBI:29035"/>
    </cofactor>
</comment>
<dbReference type="GO" id="GO:0008716">
    <property type="term" value="F:D-alanine-D-alanine ligase activity"/>
    <property type="evidence" value="ECO:0007669"/>
    <property type="project" value="UniProtKB-EC"/>
</dbReference>
<evidence type="ECO:0000256" key="11">
    <source>
        <dbReference type="ARBA" id="ARBA00022984"/>
    </source>
</evidence>
<dbReference type="SUPFAM" id="SSF56059">
    <property type="entry name" value="Glutathione synthetase ATP-binding domain-like"/>
    <property type="match status" value="2"/>
</dbReference>
<dbReference type="SUPFAM" id="SSF52440">
    <property type="entry name" value="PreATP-grasp domain"/>
    <property type="match status" value="1"/>
</dbReference>
<evidence type="ECO:0000256" key="2">
    <source>
        <dbReference type="ARBA" id="ARBA00001946"/>
    </source>
</evidence>
<protein>
    <recommendedName>
        <fullName evidence="5">D-alanine--D-alanine ligase</fullName>
        <ecNumber evidence="5">6.3.2.4</ecNumber>
    </recommendedName>
</protein>
<evidence type="ECO:0000256" key="4">
    <source>
        <dbReference type="ARBA" id="ARBA00010871"/>
    </source>
</evidence>
<dbReference type="GO" id="GO:0005737">
    <property type="term" value="C:cytoplasm"/>
    <property type="evidence" value="ECO:0007669"/>
    <property type="project" value="UniProtKB-SubCell"/>
</dbReference>
<dbReference type="Gene3D" id="3.30.470.20">
    <property type="entry name" value="ATP-grasp fold, B domain"/>
    <property type="match status" value="1"/>
</dbReference>
<evidence type="ECO:0000256" key="14">
    <source>
        <dbReference type="PROSITE-ProRule" id="PRU00409"/>
    </source>
</evidence>
<dbReference type="InterPro" id="IPR000291">
    <property type="entry name" value="D-Ala_lig_Van_CS"/>
</dbReference>
<dbReference type="Gene3D" id="3.30.1490.20">
    <property type="entry name" value="ATP-grasp fold, A domain"/>
    <property type="match status" value="1"/>
</dbReference>
<dbReference type="Proteomes" id="UP000680038">
    <property type="component" value="Unassembled WGS sequence"/>
</dbReference>
<keyword evidence="7 16" id="KW-0436">Ligase</keyword>
<comment type="caution">
    <text evidence="16">The sequence shown here is derived from an EMBL/GenBank/DDBJ whole genome shotgun (WGS) entry which is preliminary data.</text>
</comment>
<feature type="domain" description="ATP-grasp" evidence="15">
    <location>
        <begin position="221"/>
        <end position="431"/>
    </location>
</feature>
<dbReference type="InterPro" id="IPR011095">
    <property type="entry name" value="Dala_Dala_lig_C"/>
</dbReference>
<dbReference type="EC" id="6.3.2.4" evidence="5"/>
<evidence type="ECO:0000313" key="16">
    <source>
        <dbReference type="EMBL" id="CAG5003929.1"/>
    </source>
</evidence>
<dbReference type="InterPro" id="IPR013815">
    <property type="entry name" value="ATP_grasp_subdomain_1"/>
</dbReference>
<keyword evidence="6" id="KW-0963">Cytoplasm</keyword>
<evidence type="ECO:0000256" key="10">
    <source>
        <dbReference type="ARBA" id="ARBA00022960"/>
    </source>
</evidence>
<accession>A0A916JE61</accession>
<dbReference type="AlphaFoldDB" id="A0A916JE61"/>
<gene>
    <name evidence="16" type="primary">ddl</name>
    <name evidence="16" type="ORF">DYBT9275_03260</name>
</gene>